<feature type="compositionally biased region" description="Acidic residues" evidence="1">
    <location>
        <begin position="242"/>
        <end position="268"/>
    </location>
</feature>
<accession>A0A212I9J1</accession>
<evidence type="ECO:0008006" key="4">
    <source>
        <dbReference type="Google" id="ProtNLM"/>
    </source>
</evidence>
<dbReference type="Pfam" id="PF09979">
    <property type="entry name" value="DUF2213"/>
    <property type="match status" value="1"/>
</dbReference>
<protein>
    <recommendedName>
        <fullName evidence="4">DUF2213 domain-containing protein</fullName>
    </recommendedName>
</protein>
<proteinExistence type="predicted"/>
<dbReference type="EMBL" id="FLUA01000027">
    <property type="protein sequence ID" value="SBV63326.1"/>
    <property type="molecule type" value="Genomic_DNA"/>
</dbReference>
<gene>
    <name evidence="2" type="ORF">KL86CIT2_30004</name>
    <name evidence="3" type="ORF">KM92CIT3_80813</name>
</gene>
<evidence type="ECO:0000313" key="3">
    <source>
        <dbReference type="EMBL" id="SBV68292.1"/>
    </source>
</evidence>
<evidence type="ECO:0000256" key="1">
    <source>
        <dbReference type="SAM" id="MobiDB-lite"/>
    </source>
</evidence>
<sequence length="396" mass="42422">MTTGAKALDRSARVVDDNGWINVEGNPISKVGVFDYLGSEIPGAPDPDKIYQVYRPAEELSRPETLESFKLIPFINNHTWLGAEGANPGDVGVDGIVGEKVYFDYPYLKANLRVFSDEMKQELESGKSQLSPAYKYDVEYAPGNFEGTNYQYVQRNLRCGNHLARVDEGRTGPDVAVMDQAINQNSDGDKTMTLEELIAALGKLDAPSIAAVMAALQQMNQPEVPAEPVLDEDPIDPAAAPAEDEDPNAPKAEDEDPDAPKAEDEDPTDTPKAQDAKIAALTKKTKDQDAKIAALTKQVKAQDTGALLKELGKRNELANRLTQHIGAFACDSMDTVAVAKYGLEKLGIKGIAAGHEVSALNAALAMKAATPRTIVAFGQDAAPTKDNAVSSAIDAL</sequence>
<organism evidence="2">
    <name type="scientific">uncultured Citrobacter sp</name>
    <dbReference type="NCBI Taxonomy" id="200446"/>
    <lineage>
        <taxon>Bacteria</taxon>
        <taxon>Pseudomonadati</taxon>
        <taxon>Pseudomonadota</taxon>
        <taxon>Gammaproteobacteria</taxon>
        <taxon>Enterobacterales</taxon>
        <taxon>Enterobacteriaceae</taxon>
        <taxon>Citrobacter</taxon>
        <taxon>environmental samples</taxon>
    </lineage>
</organism>
<evidence type="ECO:0000313" key="2">
    <source>
        <dbReference type="EMBL" id="SBV63326.1"/>
    </source>
</evidence>
<dbReference type="InterPro" id="IPR016913">
    <property type="entry name" value="UCP029215"/>
</dbReference>
<reference evidence="2" key="1">
    <citation type="submission" date="2016-04" db="EMBL/GenBank/DDBJ databases">
        <authorList>
            <person name="Evans L.H."/>
            <person name="Alamgir A."/>
            <person name="Owens N."/>
            <person name="Weber N.D."/>
            <person name="Virtaneva K."/>
            <person name="Barbian K."/>
            <person name="Babar A."/>
            <person name="Rosenke K."/>
        </authorList>
    </citation>
    <scope>NUCLEOTIDE SEQUENCE</scope>
    <source>
        <strain evidence="2">86-2</strain>
        <strain evidence="3">92-3</strain>
    </source>
</reference>
<dbReference type="AlphaFoldDB" id="A0A212I9J1"/>
<dbReference type="EMBL" id="FLUB01000020">
    <property type="protein sequence ID" value="SBV68292.1"/>
    <property type="molecule type" value="Genomic_DNA"/>
</dbReference>
<dbReference type="RefSeq" id="WP_181635557.1">
    <property type="nucleotide sequence ID" value="NZ_LT598669.1"/>
</dbReference>
<feature type="region of interest" description="Disordered" evidence="1">
    <location>
        <begin position="227"/>
        <end position="274"/>
    </location>
</feature>
<name>A0A212I9J1_9ENTR</name>